<sequence>MKENVASSRGVDTREFAAGEGYSELFGNCKVYIFWNQCSYIAIKTKDSYILLNKKGDEQTYEFYSQLMEDLE</sequence>
<dbReference type="Proteomes" id="UP000008801">
    <property type="component" value="Chromosome"/>
</dbReference>
<evidence type="ECO:0000313" key="2">
    <source>
        <dbReference type="Proteomes" id="UP000008801"/>
    </source>
</evidence>
<gene>
    <name evidence="1" type="ORF">EC1_14620</name>
</gene>
<proteinExistence type="predicted"/>
<name>D4JF54_9FIRM</name>
<dbReference type="AlphaFoldDB" id="D4JF54"/>
<reference evidence="1 2" key="2">
    <citation type="submission" date="2010-03" db="EMBL/GenBank/DDBJ databases">
        <authorList>
            <person name="Pajon A."/>
        </authorList>
    </citation>
    <scope>NUCLEOTIDE SEQUENCE [LARGE SCALE GENOMIC DNA]</scope>
    <source>
        <strain evidence="1 2">T2-87</strain>
    </source>
</reference>
<evidence type="ECO:0008006" key="3">
    <source>
        <dbReference type="Google" id="ProtNLM"/>
    </source>
</evidence>
<dbReference type="HOGENOM" id="CLU_2716461_0_0_9"/>
<organism evidence="1 2">
    <name type="scientific">Faecalitalea cylindroides T2-87</name>
    <dbReference type="NCBI Taxonomy" id="717960"/>
    <lineage>
        <taxon>Bacteria</taxon>
        <taxon>Bacillati</taxon>
        <taxon>Bacillota</taxon>
        <taxon>Erysipelotrichia</taxon>
        <taxon>Erysipelotrichales</taxon>
        <taxon>Erysipelotrichaceae</taxon>
        <taxon>Faecalitalea</taxon>
    </lineage>
</organism>
<accession>D4JF54</accession>
<evidence type="ECO:0000313" key="1">
    <source>
        <dbReference type="EMBL" id="CBK88826.1"/>
    </source>
</evidence>
<protein>
    <recommendedName>
        <fullName evidence="3">Bacterial Pleckstrin homology domain-containing protein</fullName>
    </recommendedName>
</protein>
<dbReference type="KEGG" id="euc:EC1_14620"/>
<reference evidence="1 2" key="1">
    <citation type="submission" date="2010-03" db="EMBL/GenBank/DDBJ databases">
        <title>The genome sequence of Eubacterium cylindroides T2-87.</title>
        <authorList>
            <consortium name="metaHIT consortium -- http://www.metahit.eu/"/>
            <person name="Pajon A."/>
            <person name="Turner K."/>
            <person name="Parkhill J."/>
            <person name="Duncan S."/>
            <person name="Flint H."/>
        </authorList>
    </citation>
    <scope>NUCLEOTIDE SEQUENCE [LARGE SCALE GENOMIC DNA]</scope>
    <source>
        <strain evidence="1 2">T2-87</strain>
    </source>
</reference>
<dbReference type="EMBL" id="FP929041">
    <property type="protein sequence ID" value="CBK88826.1"/>
    <property type="molecule type" value="Genomic_DNA"/>
</dbReference>